<sequence length="160" mass="17722">MKALIKGYEDRFGRAVIYIMFLLFSLLAAAVLFGLLHSSGIIKFATDAYIKEAEFGGAAALFALTFYFMIYSYNNAEPEQASISGNIYNEQGYALEAVKIRINGALGSTSSDENGFYLLKLDASQDSWSLVAEHLDYAPLHQDLTKTDIRKPISLSLKKN</sequence>
<keyword evidence="3" id="KW-1185">Reference proteome</keyword>
<dbReference type="SUPFAM" id="SSF49464">
    <property type="entry name" value="Carboxypeptidase regulatory domain-like"/>
    <property type="match status" value="1"/>
</dbReference>
<name>A0A1H6F3B9_9GAMM</name>
<feature type="transmembrane region" description="Helical" evidence="1">
    <location>
        <begin position="12"/>
        <end position="35"/>
    </location>
</feature>
<evidence type="ECO:0000313" key="2">
    <source>
        <dbReference type="EMBL" id="SEH04668.1"/>
    </source>
</evidence>
<protein>
    <recommendedName>
        <fullName evidence="4">Carboxypeptidase-like regulatory domain-containing protein</fullName>
    </recommendedName>
</protein>
<keyword evidence="1" id="KW-0472">Membrane</keyword>
<dbReference type="EMBL" id="FMSV02000076">
    <property type="protein sequence ID" value="SEH04668.1"/>
    <property type="molecule type" value="Genomic_DNA"/>
</dbReference>
<gene>
    <name evidence="2" type="ORF">MBHS_00517</name>
</gene>
<evidence type="ECO:0000256" key="1">
    <source>
        <dbReference type="SAM" id="Phobius"/>
    </source>
</evidence>
<accession>A0A1H6F3B9</accession>
<dbReference type="OrthoDB" id="1112758at2"/>
<keyword evidence="1" id="KW-0812">Transmembrane</keyword>
<dbReference type="AlphaFoldDB" id="A0A1H6F3B9"/>
<feature type="transmembrane region" description="Helical" evidence="1">
    <location>
        <begin position="55"/>
        <end position="73"/>
    </location>
</feature>
<organism evidence="2 3">
    <name type="scientific">Candidatus Venteria ishoeyi</name>
    <dbReference type="NCBI Taxonomy" id="1899563"/>
    <lineage>
        <taxon>Bacteria</taxon>
        <taxon>Pseudomonadati</taxon>
        <taxon>Pseudomonadota</taxon>
        <taxon>Gammaproteobacteria</taxon>
        <taxon>Thiotrichales</taxon>
        <taxon>Thiotrichaceae</taxon>
        <taxon>Venteria</taxon>
    </lineage>
</organism>
<evidence type="ECO:0008006" key="4">
    <source>
        <dbReference type="Google" id="ProtNLM"/>
    </source>
</evidence>
<reference evidence="2 3" key="1">
    <citation type="submission" date="2016-10" db="EMBL/GenBank/DDBJ databases">
        <authorList>
            <person name="de Groot N.N."/>
        </authorList>
    </citation>
    <scope>NUCLEOTIDE SEQUENCE [LARGE SCALE GENOMIC DNA]</scope>
    <source>
        <strain evidence="2">MBHS1</strain>
    </source>
</reference>
<keyword evidence="1" id="KW-1133">Transmembrane helix</keyword>
<proteinExistence type="predicted"/>
<dbReference type="InterPro" id="IPR008969">
    <property type="entry name" value="CarboxyPept-like_regulatory"/>
</dbReference>
<dbReference type="Proteomes" id="UP000236724">
    <property type="component" value="Unassembled WGS sequence"/>
</dbReference>
<dbReference type="RefSeq" id="WP_146066416.1">
    <property type="nucleotide sequence ID" value="NZ_FMSV02000076.1"/>
</dbReference>
<evidence type="ECO:0000313" key="3">
    <source>
        <dbReference type="Proteomes" id="UP000236724"/>
    </source>
</evidence>